<comment type="cofactor">
    <cofactor evidence="1">
        <name>pyridoxal 5'-phosphate</name>
        <dbReference type="ChEBI" id="CHEBI:597326"/>
    </cofactor>
</comment>
<evidence type="ECO:0000256" key="4">
    <source>
        <dbReference type="ARBA" id="ARBA00022898"/>
    </source>
</evidence>
<dbReference type="InterPro" id="IPR015421">
    <property type="entry name" value="PyrdxlP-dep_Trfase_major"/>
</dbReference>
<comment type="similarity">
    <text evidence="2">Belongs to the threonine aldolase family.</text>
</comment>
<gene>
    <name evidence="6" type="ORF">GCM10011348_25710</name>
</gene>
<organism evidence="6 7">
    <name type="scientific">Marinobacterium nitratireducens</name>
    <dbReference type="NCBI Taxonomy" id="518897"/>
    <lineage>
        <taxon>Bacteria</taxon>
        <taxon>Pseudomonadati</taxon>
        <taxon>Pseudomonadota</taxon>
        <taxon>Gammaproteobacteria</taxon>
        <taxon>Oceanospirillales</taxon>
        <taxon>Oceanospirillaceae</taxon>
        <taxon>Marinobacterium</taxon>
    </lineage>
</organism>
<dbReference type="PANTHER" id="PTHR48097">
    <property type="entry name" value="L-THREONINE ALDOLASE-RELATED"/>
    <property type="match status" value="1"/>
</dbReference>
<sequence length="351" mass="38058">MPEMNTDFRHLLASDNASGVHPEVMAKLAEINRGHAPGYGADALTEAALERFAQLFGERSETLLLFNGTGANVLALKGMLRSHESVLCSELAHLLVDECGAPEHFVGCKLTPVPAPNGKLTRDAIEARLAAGHSGGVHRNRPRVLSLSQATERGTLYSLGELRAFGELARKQGLLVHLDGARIANAAVALDASFAELVEWVDVLSFGGTKNGLMMAEALVILNPDLQQAYPYLRKQGMQLASKHRYLAAQFLAYFDNQLWRRNAANANAMARRLGQGLAAIDGVMLSEPVDVNLVFAQLPNAWLEDIQRLTPCLALRGETRTEVRLVTSFDTSPADIDAFVDAVARLAAER</sequence>
<dbReference type="Proteomes" id="UP000599578">
    <property type="component" value="Unassembled WGS sequence"/>
</dbReference>
<dbReference type="InterPro" id="IPR001597">
    <property type="entry name" value="ArAA_b-elim_lyase/Thr_aldolase"/>
</dbReference>
<evidence type="ECO:0000313" key="6">
    <source>
        <dbReference type="EMBL" id="GGO83003.1"/>
    </source>
</evidence>
<dbReference type="GO" id="GO:0006520">
    <property type="term" value="P:amino acid metabolic process"/>
    <property type="evidence" value="ECO:0007669"/>
    <property type="project" value="InterPro"/>
</dbReference>
<dbReference type="GO" id="GO:0016829">
    <property type="term" value="F:lyase activity"/>
    <property type="evidence" value="ECO:0007669"/>
    <property type="project" value="InterPro"/>
</dbReference>
<accession>A0A917ZHQ2</accession>
<name>A0A917ZHQ2_9GAMM</name>
<comment type="subunit">
    <text evidence="3">Homotetramer.</text>
</comment>
<dbReference type="SUPFAM" id="SSF53383">
    <property type="entry name" value="PLP-dependent transferases"/>
    <property type="match status" value="1"/>
</dbReference>
<evidence type="ECO:0000256" key="3">
    <source>
        <dbReference type="ARBA" id="ARBA00011881"/>
    </source>
</evidence>
<dbReference type="Gene3D" id="3.90.1150.10">
    <property type="entry name" value="Aspartate Aminotransferase, domain 1"/>
    <property type="match status" value="1"/>
</dbReference>
<dbReference type="EMBL" id="BMLT01000006">
    <property type="protein sequence ID" value="GGO83003.1"/>
    <property type="molecule type" value="Genomic_DNA"/>
</dbReference>
<evidence type="ECO:0000256" key="2">
    <source>
        <dbReference type="ARBA" id="ARBA00006966"/>
    </source>
</evidence>
<evidence type="ECO:0000259" key="5">
    <source>
        <dbReference type="Pfam" id="PF01212"/>
    </source>
</evidence>
<dbReference type="Gene3D" id="3.40.640.10">
    <property type="entry name" value="Type I PLP-dependent aspartate aminotransferase-like (Major domain)"/>
    <property type="match status" value="1"/>
</dbReference>
<keyword evidence="7" id="KW-1185">Reference proteome</keyword>
<proteinExistence type="inferred from homology"/>
<dbReference type="InterPro" id="IPR015424">
    <property type="entry name" value="PyrdxlP-dep_Trfase"/>
</dbReference>
<dbReference type="PANTHER" id="PTHR48097:SF5">
    <property type="entry name" value="LOW SPECIFICITY L-THREONINE ALDOLASE"/>
    <property type="match status" value="1"/>
</dbReference>
<comment type="caution">
    <text evidence="6">The sequence shown here is derived from an EMBL/GenBank/DDBJ whole genome shotgun (WGS) entry which is preliminary data.</text>
</comment>
<dbReference type="Pfam" id="PF01212">
    <property type="entry name" value="Beta_elim_lyase"/>
    <property type="match status" value="1"/>
</dbReference>
<evidence type="ECO:0000256" key="1">
    <source>
        <dbReference type="ARBA" id="ARBA00001933"/>
    </source>
</evidence>
<dbReference type="InterPro" id="IPR015422">
    <property type="entry name" value="PyrdxlP-dep_Trfase_small"/>
</dbReference>
<dbReference type="RefSeq" id="WP_229721907.1">
    <property type="nucleotide sequence ID" value="NZ_BMLT01000006.1"/>
</dbReference>
<evidence type="ECO:0000313" key="7">
    <source>
        <dbReference type="Proteomes" id="UP000599578"/>
    </source>
</evidence>
<feature type="domain" description="Aromatic amino acid beta-eliminating lyase/threonine aldolase" evidence="5">
    <location>
        <begin position="12"/>
        <end position="298"/>
    </location>
</feature>
<protein>
    <submittedName>
        <fullName evidence="6">Threonine aldolase</fullName>
    </submittedName>
</protein>
<dbReference type="AlphaFoldDB" id="A0A917ZHQ2"/>
<reference evidence="6 7" key="1">
    <citation type="journal article" date="2014" name="Int. J. Syst. Evol. Microbiol.">
        <title>Complete genome sequence of Corynebacterium casei LMG S-19264T (=DSM 44701T), isolated from a smear-ripened cheese.</title>
        <authorList>
            <consortium name="US DOE Joint Genome Institute (JGI-PGF)"/>
            <person name="Walter F."/>
            <person name="Albersmeier A."/>
            <person name="Kalinowski J."/>
            <person name="Ruckert C."/>
        </authorList>
    </citation>
    <scope>NUCLEOTIDE SEQUENCE [LARGE SCALE GENOMIC DNA]</scope>
    <source>
        <strain evidence="6 7">CGMCC 1.7286</strain>
    </source>
</reference>
<keyword evidence="4" id="KW-0663">Pyridoxal phosphate</keyword>